<dbReference type="AlphaFoldDB" id="A0A8S0V910"/>
<keyword evidence="3" id="KW-1185">Reference proteome</keyword>
<organism evidence="2 3">
    <name type="scientific">Olea europaea subsp. europaea</name>
    <dbReference type="NCBI Taxonomy" id="158383"/>
    <lineage>
        <taxon>Eukaryota</taxon>
        <taxon>Viridiplantae</taxon>
        <taxon>Streptophyta</taxon>
        <taxon>Embryophyta</taxon>
        <taxon>Tracheophyta</taxon>
        <taxon>Spermatophyta</taxon>
        <taxon>Magnoliopsida</taxon>
        <taxon>eudicotyledons</taxon>
        <taxon>Gunneridae</taxon>
        <taxon>Pentapetalae</taxon>
        <taxon>asterids</taxon>
        <taxon>lamiids</taxon>
        <taxon>Lamiales</taxon>
        <taxon>Oleaceae</taxon>
        <taxon>Oleeae</taxon>
        <taxon>Olea</taxon>
    </lineage>
</organism>
<name>A0A8S0V910_OLEEU</name>
<protein>
    <submittedName>
        <fullName evidence="2">Uncharacterized protein</fullName>
    </submittedName>
</protein>
<dbReference type="GO" id="GO:0010089">
    <property type="term" value="P:xylem development"/>
    <property type="evidence" value="ECO:0007669"/>
    <property type="project" value="InterPro"/>
</dbReference>
<dbReference type="PANTHER" id="PTHR33974:SF18">
    <property type="match status" value="1"/>
</dbReference>
<feature type="region of interest" description="Disordered" evidence="1">
    <location>
        <begin position="1"/>
        <end position="20"/>
    </location>
</feature>
<dbReference type="Proteomes" id="UP000594638">
    <property type="component" value="Unassembled WGS sequence"/>
</dbReference>
<evidence type="ECO:0000313" key="2">
    <source>
        <dbReference type="EMBL" id="CAA3030030.1"/>
    </source>
</evidence>
<dbReference type="EMBL" id="CACTIH010009345">
    <property type="protein sequence ID" value="CAA3030030.1"/>
    <property type="molecule type" value="Genomic_DNA"/>
</dbReference>
<evidence type="ECO:0000256" key="1">
    <source>
        <dbReference type="SAM" id="MobiDB-lite"/>
    </source>
</evidence>
<dbReference type="PANTHER" id="PTHR33974">
    <property type="entry name" value="VASCULAR-RELATED UNKNOWN PROTEIN 1-RELATED"/>
    <property type="match status" value="1"/>
</dbReference>
<sequence>MEKSAISCHSKKDAADNNTPEESSWTFYIQEFMCENGEKSCFSSDYESPSLISDAASSAVKRFPNNSTGLISSKNCNPNLKKKKPKGPEVDEDLVDTASSPVNSPKEISYMNHFMNQKDKAKTDVADQEIAPSGSPAYCSISK</sequence>
<dbReference type="Gramene" id="OE9A054658T1">
    <property type="protein sequence ID" value="OE9A054658C1"/>
    <property type="gene ID" value="OE9A054658"/>
</dbReference>
<gene>
    <name evidence="2" type="ORF">OLEA9_A054658</name>
</gene>
<feature type="compositionally biased region" description="Polar residues" evidence="1">
    <location>
        <begin position="64"/>
        <end position="73"/>
    </location>
</feature>
<feature type="region of interest" description="Disordered" evidence="1">
    <location>
        <begin position="63"/>
        <end position="105"/>
    </location>
</feature>
<comment type="caution">
    <text evidence="2">The sequence shown here is derived from an EMBL/GenBank/DDBJ whole genome shotgun (WGS) entry which is preliminary data.</text>
</comment>
<proteinExistence type="predicted"/>
<reference evidence="2 3" key="1">
    <citation type="submission" date="2019-12" db="EMBL/GenBank/DDBJ databases">
        <authorList>
            <person name="Alioto T."/>
            <person name="Alioto T."/>
            <person name="Gomez Garrido J."/>
        </authorList>
    </citation>
    <scope>NUCLEOTIDE SEQUENCE [LARGE SCALE GENOMIC DNA]</scope>
</reference>
<accession>A0A8S0V910</accession>
<dbReference type="OrthoDB" id="779856at2759"/>
<dbReference type="InterPro" id="IPR039280">
    <property type="entry name" value="VUP"/>
</dbReference>
<evidence type="ECO:0000313" key="3">
    <source>
        <dbReference type="Proteomes" id="UP000594638"/>
    </source>
</evidence>